<dbReference type="Pfam" id="PF09811">
    <property type="entry name" value="Yae1_N"/>
    <property type="match status" value="1"/>
</dbReference>
<dbReference type="InterPro" id="IPR037064">
    <property type="entry name" value="Formiminotransferase_N_sf"/>
</dbReference>
<dbReference type="InterPro" id="IPR022384">
    <property type="entry name" value="FormiminoTrfase_cat_dom_sf"/>
</dbReference>
<feature type="domain" description="Formiminotransferase N-terminal subdomain" evidence="5">
    <location>
        <begin position="165"/>
        <end position="358"/>
    </location>
</feature>
<dbReference type="PANTHER" id="PTHR12234">
    <property type="entry name" value="FORMIMINOTRANSFERASE-CYCLODEAMINASE"/>
    <property type="match status" value="1"/>
</dbReference>
<dbReference type="EMBL" id="JAKOGI010000015">
    <property type="protein sequence ID" value="KAJ8450512.1"/>
    <property type="molecule type" value="Genomic_DNA"/>
</dbReference>
<evidence type="ECO:0000259" key="4">
    <source>
        <dbReference type="SMART" id="SM01221"/>
    </source>
</evidence>
<evidence type="ECO:0000256" key="1">
    <source>
        <dbReference type="ARBA" id="ARBA00012252"/>
    </source>
</evidence>
<comment type="caution">
    <text evidence="6">The sequence shown here is derived from an EMBL/GenBank/DDBJ whole genome shotgun (WGS) entry which is preliminary data.</text>
</comment>
<sequence>MDIFDSCLNHQPPPMANNAKNSTDDFFESSVSLEKSHIEEGYADGYKVGLVEGKQDGYEVGMKHGFEAGEELGFYRGLVEVWIAAICVDTNCFSARIKKNIQRMKELLDQYPLVDPEHETKDDLVEELRLKFRAVCATLGVKLEYNGYPNRLGTLGGRSKMLNLTLACCKVYISESRNKAALEMIERAAKLFPKARIINKFEDDTYNRVGYTLVSKITPKAASDISPLKEAVFAMVKSAFEVVDLDKHRGSHPRLGVVDHICFHPLADSSLEQAASIARSLASEIGTSLEVPTFLYGAAHQRGRTLASVRRELGYFKPNAHGSIWAGGPNSDDLPLDPDEGPNQVDQSKGIVVMGATKWVDNYNVPIFSTDISTVQRIAKCVSERGGGLPSVQAVGLPYGKGLTEVACNLLDPSLVGGDKVQLEVERLALEKGLVAGTGYFTDLSQEKVVNAFLELEP</sequence>
<dbReference type="Gene3D" id="3.30.70.670">
    <property type="entry name" value="Formiminotransferase, C-terminal subdomain"/>
    <property type="match status" value="1"/>
</dbReference>
<keyword evidence="7" id="KW-1185">Reference proteome</keyword>
<dbReference type="GO" id="GO:0005542">
    <property type="term" value="F:folic acid binding"/>
    <property type="evidence" value="ECO:0007669"/>
    <property type="project" value="InterPro"/>
</dbReference>
<evidence type="ECO:0000313" key="7">
    <source>
        <dbReference type="Proteomes" id="UP001153076"/>
    </source>
</evidence>
<dbReference type="Gene3D" id="3.30.990.10">
    <property type="entry name" value="Formiminotransferase, N-terminal subdomain"/>
    <property type="match status" value="1"/>
</dbReference>
<accession>A0A9Q1KXS0</accession>
<dbReference type="SUPFAM" id="SSF55116">
    <property type="entry name" value="Formiminotransferase domain of formiminotransferase-cyclodeaminase"/>
    <property type="match status" value="1"/>
</dbReference>
<keyword evidence="2" id="KW-0808">Transferase</keyword>
<evidence type="ECO:0000313" key="6">
    <source>
        <dbReference type="EMBL" id="KAJ8450512.1"/>
    </source>
</evidence>
<dbReference type="EC" id="2.1.2.5" evidence="1"/>
<evidence type="ECO:0000256" key="3">
    <source>
        <dbReference type="SAM" id="MobiDB-lite"/>
    </source>
</evidence>
<dbReference type="Proteomes" id="UP001153076">
    <property type="component" value="Unassembled WGS sequence"/>
</dbReference>
<dbReference type="InterPro" id="IPR012886">
    <property type="entry name" value="Formiminotransferase_N"/>
</dbReference>
<dbReference type="Pfam" id="PF07837">
    <property type="entry name" value="FTCD_N"/>
    <property type="match status" value="1"/>
</dbReference>
<dbReference type="GO" id="GO:0030409">
    <property type="term" value="F:glutamate formimidoyltransferase activity"/>
    <property type="evidence" value="ECO:0007669"/>
    <property type="project" value="UniProtKB-EC"/>
</dbReference>
<feature type="region of interest" description="Disordered" evidence="3">
    <location>
        <begin position="324"/>
        <end position="343"/>
    </location>
</feature>
<proteinExistence type="predicted"/>
<dbReference type="InterPro" id="IPR019191">
    <property type="entry name" value="Essential_protein_Yae1_N"/>
</dbReference>
<gene>
    <name evidence="6" type="ORF">Cgig2_002197</name>
</gene>
<dbReference type="PANTHER" id="PTHR12234:SF1">
    <property type="entry name" value="FORMIMINOTRANSFERASE N-TERMINAL SUBDOMAIN-CONTAINING PROTEIN"/>
    <property type="match status" value="1"/>
</dbReference>
<dbReference type="InterPro" id="IPR037070">
    <property type="entry name" value="Formiminotransferase_C_sf"/>
</dbReference>
<protein>
    <recommendedName>
        <fullName evidence="1">glutamate formimidoyltransferase</fullName>
        <ecNumber evidence="1">2.1.2.5</ecNumber>
    </recommendedName>
</protein>
<organism evidence="6 7">
    <name type="scientific">Carnegiea gigantea</name>
    <dbReference type="NCBI Taxonomy" id="171969"/>
    <lineage>
        <taxon>Eukaryota</taxon>
        <taxon>Viridiplantae</taxon>
        <taxon>Streptophyta</taxon>
        <taxon>Embryophyta</taxon>
        <taxon>Tracheophyta</taxon>
        <taxon>Spermatophyta</taxon>
        <taxon>Magnoliopsida</taxon>
        <taxon>eudicotyledons</taxon>
        <taxon>Gunneridae</taxon>
        <taxon>Pentapetalae</taxon>
        <taxon>Caryophyllales</taxon>
        <taxon>Cactineae</taxon>
        <taxon>Cactaceae</taxon>
        <taxon>Cactoideae</taxon>
        <taxon>Echinocereeae</taxon>
        <taxon>Carnegiea</taxon>
    </lineage>
</organism>
<dbReference type="SMART" id="SM01222">
    <property type="entry name" value="FTCD_N"/>
    <property type="match status" value="1"/>
</dbReference>
<dbReference type="AlphaFoldDB" id="A0A9Q1KXS0"/>
<reference evidence="6" key="1">
    <citation type="submission" date="2022-04" db="EMBL/GenBank/DDBJ databases">
        <title>Carnegiea gigantea Genome sequencing and assembly v2.</title>
        <authorList>
            <person name="Copetti D."/>
            <person name="Sanderson M.J."/>
            <person name="Burquez A."/>
            <person name="Wojciechowski M.F."/>
        </authorList>
    </citation>
    <scope>NUCLEOTIDE SEQUENCE</scope>
    <source>
        <strain evidence="6">SGP5-SGP5p</strain>
        <tissue evidence="6">Aerial part</tissue>
    </source>
</reference>
<dbReference type="OrthoDB" id="48036at2759"/>
<evidence type="ECO:0000256" key="2">
    <source>
        <dbReference type="ARBA" id="ARBA00022679"/>
    </source>
</evidence>
<evidence type="ECO:0000259" key="5">
    <source>
        <dbReference type="SMART" id="SM01222"/>
    </source>
</evidence>
<name>A0A9Q1KXS0_9CARY</name>
<dbReference type="SMART" id="SM01221">
    <property type="entry name" value="FTCD"/>
    <property type="match status" value="1"/>
</dbReference>
<feature type="domain" description="Formiminotransferase C-terminal subdomain" evidence="4">
    <location>
        <begin position="363"/>
        <end position="453"/>
    </location>
</feature>
<dbReference type="InterPro" id="IPR013802">
    <property type="entry name" value="Formiminotransferase_C"/>
</dbReference>
<dbReference type="InterPro" id="IPR051623">
    <property type="entry name" value="FTCD"/>
</dbReference>